<proteinExistence type="inferred from homology"/>
<evidence type="ECO:0000256" key="1">
    <source>
        <dbReference type="ARBA" id="ARBA00004477"/>
    </source>
</evidence>
<comment type="similarity">
    <text evidence="2">Belongs to the WRB/GET1 family.</text>
</comment>
<dbReference type="OrthoDB" id="69461at2759"/>
<dbReference type="GO" id="GO:0043529">
    <property type="term" value="C:GET complex"/>
    <property type="evidence" value="ECO:0007669"/>
    <property type="project" value="TreeGrafter"/>
</dbReference>
<evidence type="ECO:0000256" key="3">
    <source>
        <dbReference type="ARBA" id="ARBA00022692"/>
    </source>
</evidence>
<evidence type="ECO:0000256" key="6">
    <source>
        <dbReference type="ARBA" id="ARBA00023136"/>
    </source>
</evidence>
<reference evidence="8" key="1">
    <citation type="journal article" date="2018" name="Nat. Microbiol.">
        <title>Leveraging single-cell genomics to expand the fungal tree of life.</title>
        <authorList>
            <person name="Ahrendt S.R."/>
            <person name="Quandt C.A."/>
            <person name="Ciobanu D."/>
            <person name="Clum A."/>
            <person name="Salamov A."/>
            <person name="Andreopoulos B."/>
            <person name="Cheng J.F."/>
            <person name="Woyke T."/>
            <person name="Pelin A."/>
            <person name="Henrissat B."/>
            <person name="Reynolds N.K."/>
            <person name="Benny G.L."/>
            <person name="Smith M.E."/>
            <person name="James T.Y."/>
            <person name="Grigoriev I.V."/>
        </authorList>
    </citation>
    <scope>NUCLEOTIDE SEQUENCE [LARGE SCALE GENOMIC DNA]</scope>
</reference>
<dbReference type="Gene3D" id="1.10.287.660">
    <property type="entry name" value="Helix hairpin bin"/>
    <property type="match status" value="1"/>
</dbReference>
<dbReference type="EMBL" id="KZ997073">
    <property type="protein sequence ID" value="RKO87913.1"/>
    <property type="molecule type" value="Genomic_DNA"/>
</dbReference>
<comment type="subcellular location">
    <subcellularLocation>
        <location evidence="1">Endoplasmic reticulum membrane</location>
        <topology evidence="1">Multi-pass membrane protein</topology>
    </subcellularLocation>
</comment>
<dbReference type="InterPro" id="IPR028945">
    <property type="entry name" value="Get1"/>
</dbReference>
<evidence type="ECO:0000256" key="4">
    <source>
        <dbReference type="ARBA" id="ARBA00022824"/>
    </source>
</evidence>
<protein>
    <submittedName>
        <fullName evidence="7">WRB/Get1 family</fullName>
    </submittedName>
</protein>
<dbReference type="GO" id="GO:0071816">
    <property type="term" value="P:tail-anchored membrane protein insertion into ER membrane"/>
    <property type="evidence" value="ECO:0007669"/>
    <property type="project" value="InterPro"/>
</dbReference>
<keyword evidence="4" id="KW-0256">Endoplasmic reticulum</keyword>
<keyword evidence="8" id="KW-1185">Reference proteome</keyword>
<gene>
    <name evidence="7" type="ORF">BDK51DRAFT_24673</name>
</gene>
<dbReference type="GO" id="GO:0005789">
    <property type="term" value="C:endoplasmic reticulum membrane"/>
    <property type="evidence" value="ECO:0007669"/>
    <property type="project" value="UniProtKB-SubCell"/>
</dbReference>
<dbReference type="Proteomes" id="UP000269721">
    <property type="component" value="Unassembled WGS sequence"/>
</dbReference>
<accession>A0A4P9W8W4</accession>
<dbReference type="Pfam" id="PF04420">
    <property type="entry name" value="CHD5"/>
    <property type="match status" value="1"/>
</dbReference>
<feature type="non-terminal residue" evidence="7">
    <location>
        <position position="1"/>
    </location>
</feature>
<keyword evidence="6" id="KW-0472">Membrane</keyword>
<dbReference type="PANTHER" id="PTHR42650:SF1">
    <property type="entry name" value="GUIDED ENTRY OF TAIL-ANCHORED PROTEINS FACTOR 1"/>
    <property type="match status" value="1"/>
</dbReference>
<evidence type="ECO:0000313" key="7">
    <source>
        <dbReference type="EMBL" id="RKO87913.1"/>
    </source>
</evidence>
<dbReference type="AlphaFoldDB" id="A0A4P9W8W4"/>
<evidence type="ECO:0000256" key="2">
    <source>
        <dbReference type="ARBA" id="ARBA00010799"/>
    </source>
</evidence>
<keyword evidence="3" id="KW-0812">Transmembrane</keyword>
<name>A0A4P9W8W4_9FUNG</name>
<dbReference type="GO" id="GO:0043495">
    <property type="term" value="F:protein-membrane adaptor activity"/>
    <property type="evidence" value="ECO:0007669"/>
    <property type="project" value="TreeGrafter"/>
</dbReference>
<evidence type="ECO:0000313" key="8">
    <source>
        <dbReference type="Proteomes" id="UP000269721"/>
    </source>
</evidence>
<keyword evidence="5" id="KW-1133">Transmembrane helix</keyword>
<sequence length="108" mass="12604">KLKRDILDTRAELGKTSAQDQFAKWAKLRRRLDKLVAEYESKAKSITLRRSAFEFSVSYGLRAAMWLIQAYYVMAYRSVPMFYMPGDWFGPVGYFLGWPFAPTGKYLL</sequence>
<dbReference type="InterPro" id="IPR029012">
    <property type="entry name" value="Helix_hairpin_bin_sf"/>
</dbReference>
<organism evidence="7 8">
    <name type="scientific">Blyttiomyces helicus</name>
    <dbReference type="NCBI Taxonomy" id="388810"/>
    <lineage>
        <taxon>Eukaryota</taxon>
        <taxon>Fungi</taxon>
        <taxon>Fungi incertae sedis</taxon>
        <taxon>Chytridiomycota</taxon>
        <taxon>Chytridiomycota incertae sedis</taxon>
        <taxon>Chytridiomycetes</taxon>
        <taxon>Chytridiomycetes incertae sedis</taxon>
        <taxon>Blyttiomyces</taxon>
    </lineage>
</organism>
<dbReference type="PANTHER" id="PTHR42650">
    <property type="entry name" value="TAIL-ANCHORED PROTEIN INSERTION RECEPTOR WRB"/>
    <property type="match status" value="1"/>
</dbReference>
<evidence type="ECO:0000256" key="5">
    <source>
        <dbReference type="ARBA" id="ARBA00022989"/>
    </source>
</evidence>